<reference evidence="1" key="1">
    <citation type="submission" date="2014-09" db="EMBL/GenBank/DDBJ databases">
        <authorList>
            <person name="Magalhaes I.L.F."/>
            <person name="Oliveira U."/>
            <person name="Santos F.R."/>
            <person name="Vidigal T.H.D.A."/>
            <person name="Brescovit A.D."/>
            <person name="Santos A.J."/>
        </authorList>
    </citation>
    <scope>NUCLEOTIDE SEQUENCE</scope>
    <source>
        <tissue evidence="1">Shoot tissue taken approximately 20 cm above the soil surface</tissue>
    </source>
</reference>
<organism evidence="1">
    <name type="scientific">Arundo donax</name>
    <name type="common">Giant reed</name>
    <name type="synonym">Donax arundinaceus</name>
    <dbReference type="NCBI Taxonomy" id="35708"/>
    <lineage>
        <taxon>Eukaryota</taxon>
        <taxon>Viridiplantae</taxon>
        <taxon>Streptophyta</taxon>
        <taxon>Embryophyta</taxon>
        <taxon>Tracheophyta</taxon>
        <taxon>Spermatophyta</taxon>
        <taxon>Magnoliopsida</taxon>
        <taxon>Liliopsida</taxon>
        <taxon>Poales</taxon>
        <taxon>Poaceae</taxon>
        <taxon>PACMAD clade</taxon>
        <taxon>Arundinoideae</taxon>
        <taxon>Arundineae</taxon>
        <taxon>Arundo</taxon>
    </lineage>
</organism>
<evidence type="ECO:0000313" key="1">
    <source>
        <dbReference type="EMBL" id="JAE12086.1"/>
    </source>
</evidence>
<sequence length="54" mass="6447">MKTICVHLYKRDISKIKIYQILQIYIQNQSRKCRIPVSSAKWMHGMLASYLFLS</sequence>
<reference evidence="1" key="2">
    <citation type="journal article" date="2015" name="Data Brief">
        <title>Shoot transcriptome of the giant reed, Arundo donax.</title>
        <authorList>
            <person name="Barrero R.A."/>
            <person name="Guerrero F.D."/>
            <person name="Moolhuijzen P."/>
            <person name="Goolsby J.A."/>
            <person name="Tidwell J."/>
            <person name="Bellgard S.E."/>
            <person name="Bellgard M.I."/>
        </authorList>
    </citation>
    <scope>NUCLEOTIDE SEQUENCE</scope>
    <source>
        <tissue evidence="1">Shoot tissue taken approximately 20 cm above the soil surface</tissue>
    </source>
</reference>
<protein>
    <submittedName>
        <fullName evidence="1">Uncharacterized protein</fullName>
    </submittedName>
</protein>
<dbReference type="AlphaFoldDB" id="A0A0A9FP62"/>
<dbReference type="EMBL" id="GBRH01185810">
    <property type="protein sequence ID" value="JAE12086.1"/>
    <property type="molecule type" value="Transcribed_RNA"/>
</dbReference>
<accession>A0A0A9FP62</accession>
<proteinExistence type="predicted"/>
<name>A0A0A9FP62_ARUDO</name>